<dbReference type="Proteomes" id="UP000054843">
    <property type="component" value="Unassembled WGS sequence"/>
</dbReference>
<proteinExistence type="predicted"/>
<dbReference type="EMBL" id="JYDO01000087">
    <property type="protein sequence ID" value="KRZ71970.1"/>
    <property type="molecule type" value="Genomic_DNA"/>
</dbReference>
<protein>
    <submittedName>
        <fullName evidence="1">Uncharacterized protein</fullName>
    </submittedName>
</protein>
<evidence type="ECO:0000313" key="2">
    <source>
        <dbReference type="Proteomes" id="UP000054843"/>
    </source>
</evidence>
<comment type="caution">
    <text evidence="1">The sequence shown here is derived from an EMBL/GenBank/DDBJ whole genome shotgun (WGS) entry which is preliminary data.</text>
</comment>
<reference evidence="1 2" key="1">
    <citation type="submission" date="2015-01" db="EMBL/GenBank/DDBJ databases">
        <title>Evolution of Trichinella species and genotypes.</title>
        <authorList>
            <person name="Korhonen P.K."/>
            <person name="Edoardo P."/>
            <person name="Giuseppe L.R."/>
            <person name="Gasser R.B."/>
        </authorList>
    </citation>
    <scope>NUCLEOTIDE SEQUENCE [LARGE SCALE GENOMIC DNA]</scope>
    <source>
        <strain evidence="1">ISS1980</strain>
    </source>
</reference>
<name>A0A0V1MK73_9BILA</name>
<sequence length="102" mass="11871">MLSFIDDDIHHEKCKLFKTGKIESEIRFAERRLTWRIISRNDNDRESPAGFIVSSDMLAASDGWYVLSVKLVKLWSCDPARGRRRMIRGSESSYLLLERCCS</sequence>
<dbReference type="AlphaFoldDB" id="A0A0V1MK73"/>
<evidence type="ECO:0000313" key="1">
    <source>
        <dbReference type="EMBL" id="KRZ71970.1"/>
    </source>
</evidence>
<accession>A0A0V1MK73</accession>
<keyword evidence="2" id="KW-1185">Reference proteome</keyword>
<gene>
    <name evidence="1" type="ORF">T10_1029</name>
</gene>
<organism evidence="1 2">
    <name type="scientific">Trichinella papuae</name>
    <dbReference type="NCBI Taxonomy" id="268474"/>
    <lineage>
        <taxon>Eukaryota</taxon>
        <taxon>Metazoa</taxon>
        <taxon>Ecdysozoa</taxon>
        <taxon>Nematoda</taxon>
        <taxon>Enoplea</taxon>
        <taxon>Dorylaimia</taxon>
        <taxon>Trichinellida</taxon>
        <taxon>Trichinellidae</taxon>
        <taxon>Trichinella</taxon>
    </lineage>
</organism>